<dbReference type="SUPFAM" id="SSF53613">
    <property type="entry name" value="Ribokinase-like"/>
    <property type="match status" value="1"/>
</dbReference>
<evidence type="ECO:0000259" key="2">
    <source>
        <dbReference type="Pfam" id="PF00294"/>
    </source>
</evidence>
<dbReference type="EMBL" id="KN831944">
    <property type="protein sequence ID" value="KIO14884.1"/>
    <property type="molecule type" value="Genomic_DNA"/>
</dbReference>
<name>A0A0C3PZL1_PISTI</name>
<dbReference type="HOGENOM" id="CLU_510007_0_0_1"/>
<dbReference type="OrthoDB" id="204058at2759"/>
<feature type="non-terminal residue" evidence="3">
    <location>
        <position position="576"/>
    </location>
</feature>
<feature type="compositionally biased region" description="Low complexity" evidence="1">
    <location>
        <begin position="358"/>
        <end position="377"/>
    </location>
</feature>
<dbReference type="Proteomes" id="UP000054217">
    <property type="component" value="Unassembled WGS sequence"/>
</dbReference>
<dbReference type="InterPro" id="IPR011611">
    <property type="entry name" value="PfkB_dom"/>
</dbReference>
<feature type="region of interest" description="Disordered" evidence="1">
    <location>
        <begin position="349"/>
        <end position="476"/>
    </location>
</feature>
<dbReference type="STRING" id="870435.A0A0C3PZL1"/>
<keyword evidence="4" id="KW-1185">Reference proteome</keyword>
<reference evidence="3 4" key="1">
    <citation type="submission" date="2014-04" db="EMBL/GenBank/DDBJ databases">
        <authorList>
            <consortium name="DOE Joint Genome Institute"/>
            <person name="Kuo A."/>
            <person name="Kohler A."/>
            <person name="Costa M.D."/>
            <person name="Nagy L.G."/>
            <person name="Floudas D."/>
            <person name="Copeland A."/>
            <person name="Barry K.W."/>
            <person name="Cichocki N."/>
            <person name="Veneault-Fourrey C."/>
            <person name="LaButti K."/>
            <person name="Lindquist E.A."/>
            <person name="Lipzen A."/>
            <person name="Lundell T."/>
            <person name="Morin E."/>
            <person name="Murat C."/>
            <person name="Sun H."/>
            <person name="Tunlid A."/>
            <person name="Henrissat B."/>
            <person name="Grigoriev I.V."/>
            <person name="Hibbett D.S."/>
            <person name="Martin F."/>
            <person name="Nordberg H.P."/>
            <person name="Cantor M.N."/>
            <person name="Hua S.X."/>
        </authorList>
    </citation>
    <scope>NUCLEOTIDE SEQUENCE [LARGE SCALE GENOMIC DNA]</scope>
    <source>
        <strain evidence="3 4">Marx 270</strain>
    </source>
</reference>
<dbReference type="InParanoid" id="A0A0C3PZL1"/>
<sequence>MHPSQHSLSPTPRPLRIFATGTVFLTHTLFLPSYPHPGSASRAQAVQTSRGGASGHVLAVLAQLGVTVPSAGEVEPMLIASLGSNTEAQRLRDVLETSGVRTKYCKIWPGLGVPTAWVMQARDIRERTVINHNPLPDVSHEDFIALLGPVLAPENYVGYTQNQLQPPMGIVREQQSSSPVPIFPNTLAPSAPRPSTSARPGTSSSSHSAPPSPHTFRVPSQTPHSPAPFDWLHVEGRSIRTTVANILGVDGLARERKWRSHCVISIDLGRRAREGAEVLLPHADVIFLCTTTFPSLSSSPISSPNSTPTLRAILLSLARHARPHALLVLNAGREGAALLSIPTREYFQSSGWSPPPRSSQNASHSHSNSTATTTNGTHPRDGVESVRSGSDFWASAEAADTSLASRDSASNVGSRGEMSRQGSPHPRYSGESFHPFDDGDEGEDGDGHGEDGRHTPQPRRRQPEPERVEEEELDEEGAHAAFVAGMIWALSRRLLPGPPYTPENNPNGDVRKDGNVGDLGVRWRLDECLRFATEIAGRRGHASPAANSTPSMVGSTVKESSEWDGLGEEMRRAGWF</sequence>
<dbReference type="PANTHER" id="PTHR42774:SF3">
    <property type="entry name" value="KETOHEXOKINASE"/>
    <property type="match status" value="1"/>
</dbReference>
<feature type="compositionally biased region" description="Low complexity" evidence="1">
    <location>
        <begin position="188"/>
        <end position="209"/>
    </location>
</feature>
<gene>
    <name evidence="3" type="ORF">M404DRAFT_991622</name>
</gene>
<feature type="domain" description="Carbohydrate kinase PfkB" evidence="2">
    <location>
        <begin position="34"/>
        <end position="134"/>
    </location>
</feature>
<feature type="region of interest" description="Disordered" evidence="1">
    <location>
        <begin position="173"/>
        <end position="229"/>
    </location>
</feature>
<feature type="compositionally biased region" description="Polar residues" evidence="1">
    <location>
        <begin position="545"/>
        <end position="558"/>
    </location>
</feature>
<proteinExistence type="predicted"/>
<feature type="region of interest" description="Disordered" evidence="1">
    <location>
        <begin position="541"/>
        <end position="565"/>
    </location>
</feature>
<evidence type="ECO:0000313" key="3">
    <source>
        <dbReference type="EMBL" id="KIO14884.1"/>
    </source>
</evidence>
<dbReference type="InterPro" id="IPR052562">
    <property type="entry name" value="Ketohexokinase-related"/>
</dbReference>
<evidence type="ECO:0000256" key="1">
    <source>
        <dbReference type="SAM" id="MobiDB-lite"/>
    </source>
</evidence>
<feature type="compositionally biased region" description="Polar residues" evidence="1">
    <location>
        <begin position="402"/>
        <end position="413"/>
    </location>
</feature>
<evidence type="ECO:0000313" key="4">
    <source>
        <dbReference type="Proteomes" id="UP000054217"/>
    </source>
</evidence>
<accession>A0A0C3PZL1</accession>
<reference evidence="4" key="2">
    <citation type="submission" date="2015-01" db="EMBL/GenBank/DDBJ databases">
        <title>Evolutionary Origins and Diversification of the Mycorrhizal Mutualists.</title>
        <authorList>
            <consortium name="DOE Joint Genome Institute"/>
            <consortium name="Mycorrhizal Genomics Consortium"/>
            <person name="Kohler A."/>
            <person name="Kuo A."/>
            <person name="Nagy L.G."/>
            <person name="Floudas D."/>
            <person name="Copeland A."/>
            <person name="Barry K.W."/>
            <person name="Cichocki N."/>
            <person name="Veneault-Fourrey C."/>
            <person name="LaButti K."/>
            <person name="Lindquist E.A."/>
            <person name="Lipzen A."/>
            <person name="Lundell T."/>
            <person name="Morin E."/>
            <person name="Murat C."/>
            <person name="Riley R."/>
            <person name="Ohm R."/>
            <person name="Sun H."/>
            <person name="Tunlid A."/>
            <person name="Henrissat B."/>
            <person name="Grigoriev I.V."/>
            <person name="Hibbett D.S."/>
            <person name="Martin F."/>
        </authorList>
    </citation>
    <scope>NUCLEOTIDE SEQUENCE [LARGE SCALE GENOMIC DNA]</scope>
    <source>
        <strain evidence="4">Marx 270</strain>
    </source>
</reference>
<dbReference type="InterPro" id="IPR029056">
    <property type="entry name" value="Ribokinase-like"/>
</dbReference>
<feature type="compositionally biased region" description="Basic and acidic residues" evidence="1">
    <location>
        <begin position="445"/>
        <end position="454"/>
    </location>
</feature>
<organism evidence="3 4">
    <name type="scientific">Pisolithus tinctorius Marx 270</name>
    <dbReference type="NCBI Taxonomy" id="870435"/>
    <lineage>
        <taxon>Eukaryota</taxon>
        <taxon>Fungi</taxon>
        <taxon>Dikarya</taxon>
        <taxon>Basidiomycota</taxon>
        <taxon>Agaricomycotina</taxon>
        <taxon>Agaricomycetes</taxon>
        <taxon>Agaricomycetidae</taxon>
        <taxon>Boletales</taxon>
        <taxon>Sclerodermatineae</taxon>
        <taxon>Pisolithaceae</taxon>
        <taxon>Pisolithus</taxon>
    </lineage>
</organism>
<dbReference type="Gene3D" id="3.40.1190.20">
    <property type="match status" value="1"/>
</dbReference>
<protein>
    <recommendedName>
        <fullName evidence="2">Carbohydrate kinase PfkB domain-containing protein</fullName>
    </recommendedName>
</protein>
<dbReference type="Pfam" id="PF00294">
    <property type="entry name" value="PfkB"/>
    <property type="match status" value="1"/>
</dbReference>
<dbReference type="AlphaFoldDB" id="A0A0C3PZL1"/>
<dbReference type="PANTHER" id="PTHR42774">
    <property type="entry name" value="PHOSPHOTRANSFERASE SYSTEM TRANSPORT PROTEIN"/>
    <property type="match status" value="1"/>
</dbReference>